<evidence type="ECO:0000256" key="3">
    <source>
        <dbReference type="ARBA" id="ARBA00017473"/>
    </source>
</evidence>
<dbReference type="EMBL" id="FMYM01000014">
    <property type="protein sequence ID" value="SDC72996.1"/>
    <property type="molecule type" value="Genomic_DNA"/>
</dbReference>
<dbReference type="RefSeq" id="WP_090776653.1">
    <property type="nucleotide sequence ID" value="NZ_FMYM01000014.1"/>
</dbReference>
<evidence type="ECO:0000256" key="5">
    <source>
        <dbReference type="ARBA" id="ARBA00022741"/>
    </source>
</evidence>
<dbReference type="HAMAP" id="MF_00061">
    <property type="entry name" value="IspE"/>
    <property type="match status" value="1"/>
</dbReference>
<keyword evidence="8 10" id="KW-0414">Isoprene biosynthesis</keyword>
<evidence type="ECO:0000256" key="7">
    <source>
        <dbReference type="ARBA" id="ARBA00022840"/>
    </source>
</evidence>
<dbReference type="FunFam" id="3.30.70.890:FF:000006">
    <property type="entry name" value="4-diphosphocytidyl-2-C-methyl-D-erythritol kinase"/>
    <property type="match status" value="1"/>
</dbReference>
<dbReference type="PIRSF" id="PIRSF010376">
    <property type="entry name" value="IspE"/>
    <property type="match status" value="1"/>
</dbReference>
<dbReference type="InterPro" id="IPR036554">
    <property type="entry name" value="GHMP_kinase_C_sf"/>
</dbReference>
<dbReference type="UniPathway" id="UPA00056">
    <property type="reaction ID" value="UER00094"/>
</dbReference>
<evidence type="ECO:0000256" key="4">
    <source>
        <dbReference type="ARBA" id="ARBA00022679"/>
    </source>
</evidence>
<evidence type="ECO:0000256" key="9">
    <source>
        <dbReference type="ARBA" id="ARBA00032554"/>
    </source>
</evidence>
<keyword evidence="7 10" id="KW-0067">ATP-binding</keyword>
<evidence type="ECO:0000256" key="2">
    <source>
        <dbReference type="ARBA" id="ARBA00012052"/>
    </source>
</evidence>
<dbReference type="OrthoDB" id="9809438at2"/>
<feature type="active site" evidence="10">
    <location>
        <position position="136"/>
    </location>
</feature>
<dbReference type="PANTHER" id="PTHR43527:SF2">
    <property type="entry name" value="4-DIPHOSPHOCYTIDYL-2-C-METHYL-D-ERYTHRITOL KINASE, CHLOROPLASTIC"/>
    <property type="match status" value="1"/>
</dbReference>
<keyword evidence="6 10" id="KW-0418">Kinase</keyword>
<dbReference type="Proteomes" id="UP000242662">
    <property type="component" value="Unassembled WGS sequence"/>
</dbReference>
<comment type="function">
    <text evidence="10">Catalyzes the phosphorylation of the position 2 hydroxy group of 4-diphosphocytidyl-2C-methyl-D-erythritol.</text>
</comment>
<accession>A0A1G6P0H0</accession>
<dbReference type="SUPFAM" id="SSF55060">
    <property type="entry name" value="GHMP Kinase, C-terminal domain"/>
    <property type="match status" value="1"/>
</dbReference>
<sequence>MKCSIKAPAKINLSLDVLRKRTDGYHEVEMVMTMVDLADRIDLTLRSDARISIEVSGGAVPTDKRNLVYQAAALLKRRYRISAGVHIHITKQIPISAGLAGGSSDAAATLKGLNKIWALGLTIDELAVLGAEIGSDVPFCVYGGTALATGRGEHIEQLPSPPPMWVVLAKPALSVSTAEVYNRLDVSALRHAQTTAMIDALKRKDGVAICHLLHNSLEEVTLERYPEVAHIKEQIQKFGADGVLMSGSGPTVFALVHKKSRAKRLYNSLRGFCKDVHAVRLIGDR</sequence>
<comment type="catalytic activity">
    <reaction evidence="10">
        <text>4-CDP-2-C-methyl-D-erythritol + ATP = 4-CDP-2-C-methyl-D-erythritol 2-phosphate + ADP + H(+)</text>
        <dbReference type="Rhea" id="RHEA:18437"/>
        <dbReference type="ChEBI" id="CHEBI:15378"/>
        <dbReference type="ChEBI" id="CHEBI:30616"/>
        <dbReference type="ChEBI" id="CHEBI:57823"/>
        <dbReference type="ChEBI" id="CHEBI:57919"/>
        <dbReference type="ChEBI" id="CHEBI:456216"/>
        <dbReference type="EC" id="2.7.1.148"/>
    </reaction>
</comment>
<keyword evidence="14" id="KW-1185">Reference proteome</keyword>
<organism evidence="13 14">
    <name type="scientific">Shouchella lonarensis</name>
    <dbReference type="NCBI Taxonomy" id="1464122"/>
    <lineage>
        <taxon>Bacteria</taxon>
        <taxon>Bacillati</taxon>
        <taxon>Bacillota</taxon>
        <taxon>Bacilli</taxon>
        <taxon>Bacillales</taxon>
        <taxon>Bacillaceae</taxon>
        <taxon>Shouchella</taxon>
    </lineage>
</organism>
<evidence type="ECO:0000256" key="10">
    <source>
        <dbReference type="HAMAP-Rule" id="MF_00061"/>
    </source>
</evidence>
<dbReference type="STRING" id="1464122.SAMN05421737_11419"/>
<gene>
    <name evidence="10" type="primary">ispE</name>
    <name evidence="13" type="ORF">SAMN05421737_11419</name>
</gene>
<dbReference type="InterPro" id="IPR004424">
    <property type="entry name" value="IspE"/>
</dbReference>
<dbReference type="GO" id="GO:0050515">
    <property type="term" value="F:4-(cytidine 5'-diphospho)-2-C-methyl-D-erythritol kinase activity"/>
    <property type="evidence" value="ECO:0007669"/>
    <property type="project" value="UniProtKB-UniRule"/>
</dbReference>
<dbReference type="SUPFAM" id="SSF54211">
    <property type="entry name" value="Ribosomal protein S5 domain 2-like"/>
    <property type="match status" value="1"/>
</dbReference>
<evidence type="ECO:0000313" key="14">
    <source>
        <dbReference type="Proteomes" id="UP000242662"/>
    </source>
</evidence>
<evidence type="ECO:0000313" key="13">
    <source>
        <dbReference type="EMBL" id="SDC72996.1"/>
    </source>
</evidence>
<feature type="binding site" evidence="10">
    <location>
        <begin position="94"/>
        <end position="104"/>
    </location>
    <ligand>
        <name>ATP</name>
        <dbReference type="ChEBI" id="CHEBI:30616"/>
    </ligand>
</feature>
<comment type="similarity">
    <text evidence="1 10">Belongs to the GHMP kinase family. IspE subfamily.</text>
</comment>
<comment type="pathway">
    <text evidence="10">Isoprenoid biosynthesis; isopentenyl diphosphate biosynthesis via DXP pathway; isopentenyl diphosphate from 1-deoxy-D-xylulose 5-phosphate: step 3/6.</text>
</comment>
<evidence type="ECO:0000256" key="6">
    <source>
        <dbReference type="ARBA" id="ARBA00022777"/>
    </source>
</evidence>
<evidence type="ECO:0000256" key="8">
    <source>
        <dbReference type="ARBA" id="ARBA00023229"/>
    </source>
</evidence>
<keyword evidence="4 10" id="KW-0808">Transferase</keyword>
<dbReference type="PANTHER" id="PTHR43527">
    <property type="entry name" value="4-DIPHOSPHOCYTIDYL-2-C-METHYL-D-ERYTHRITOL KINASE, CHLOROPLASTIC"/>
    <property type="match status" value="1"/>
</dbReference>
<dbReference type="Gene3D" id="3.30.230.10">
    <property type="match status" value="1"/>
</dbReference>
<proteinExistence type="inferred from homology"/>
<dbReference type="GO" id="GO:0019288">
    <property type="term" value="P:isopentenyl diphosphate biosynthetic process, methylerythritol 4-phosphate pathway"/>
    <property type="evidence" value="ECO:0007669"/>
    <property type="project" value="UniProtKB-UniRule"/>
</dbReference>
<feature type="domain" description="GHMP kinase N-terminal" evidence="11">
    <location>
        <begin position="66"/>
        <end position="144"/>
    </location>
</feature>
<dbReference type="EC" id="2.7.1.148" evidence="2 10"/>
<evidence type="ECO:0000259" key="12">
    <source>
        <dbReference type="Pfam" id="PF08544"/>
    </source>
</evidence>
<dbReference type="Pfam" id="PF08544">
    <property type="entry name" value="GHMP_kinases_C"/>
    <property type="match status" value="1"/>
</dbReference>
<dbReference type="InterPro" id="IPR014721">
    <property type="entry name" value="Ribsml_uS5_D2-typ_fold_subgr"/>
</dbReference>
<dbReference type="InterPro" id="IPR006204">
    <property type="entry name" value="GHMP_kinase_N_dom"/>
</dbReference>
<feature type="domain" description="GHMP kinase C-terminal" evidence="12">
    <location>
        <begin position="197"/>
        <end position="274"/>
    </location>
</feature>
<dbReference type="NCBIfam" id="TIGR00154">
    <property type="entry name" value="ispE"/>
    <property type="match status" value="1"/>
</dbReference>
<reference evidence="14" key="1">
    <citation type="submission" date="2016-09" db="EMBL/GenBank/DDBJ databases">
        <authorList>
            <person name="Varghese N."/>
            <person name="Submissions S."/>
        </authorList>
    </citation>
    <scope>NUCLEOTIDE SEQUENCE [LARGE SCALE GENOMIC DNA]</scope>
    <source>
        <strain evidence="14">25nlg</strain>
    </source>
</reference>
<dbReference type="AlphaFoldDB" id="A0A1G6P0H0"/>
<dbReference type="Pfam" id="PF00288">
    <property type="entry name" value="GHMP_kinases_N"/>
    <property type="match status" value="1"/>
</dbReference>
<dbReference type="FunFam" id="3.30.230.10:FF:000029">
    <property type="entry name" value="4-diphosphocytidyl-2-C-methyl-D-erythritol kinase"/>
    <property type="match status" value="1"/>
</dbReference>
<dbReference type="NCBIfam" id="NF011202">
    <property type="entry name" value="PRK14608.1"/>
    <property type="match status" value="1"/>
</dbReference>
<dbReference type="InterPro" id="IPR013750">
    <property type="entry name" value="GHMP_kinase_C_dom"/>
</dbReference>
<dbReference type="GO" id="GO:0005524">
    <property type="term" value="F:ATP binding"/>
    <property type="evidence" value="ECO:0007669"/>
    <property type="project" value="UniProtKB-UniRule"/>
</dbReference>
<dbReference type="Gene3D" id="3.30.70.890">
    <property type="entry name" value="GHMP kinase, C-terminal domain"/>
    <property type="match status" value="1"/>
</dbReference>
<dbReference type="GO" id="GO:0016114">
    <property type="term" value="P:terpenoid biosynthetic process"/>
    <property type="evidence" value="ECO:0007669"/>
    <property type="project" value="UniProtKB-UniRule"/>
</dbReference>
<dbReference type="InterPro" id="IPR020568">
    <property type="entry name" value="Ribosomal_Su5_D2-typ_SF"/>
</dbReference>
<evidence type="ECO:0000259" key="11">
    <source>
        <dbReference type="Pfam" id="PF00288"/>
    </source>
</evidence>
<feature type="active site" evidence="10">
    <location>
        <position position="10"/>
    </location>
</feature>
<name>A0A1G6P0H0_9BACI</name>
<evidence type="ECO:0000256" key="1">
    <source>
        <dbReference type="ARBA" id="ARBA00009684"/>
    </source>
</evidence>
<keyword evidence="5 10" id="KW-0547">Nucleotide-binding</keyword>
<protein>
    <recommendedName>
        <fullName evidence="3 10">4-diphosphocytidyl-2-C-methyl-D-erythritol kinase</fullName>
        <shortName evidence="10">CMK</shortName>
        <ecNumber evidence="2 10">2.7.1.148</ecNumber>
    </recommendedName>
    <alternativeName>
        <fullName evidence="9 10">4-(cytidine-5'-diphospho)-2-C-methyl-D-erythritol kinase</fullName>
    </alternativeName>
</protein>